<proteinExistence type="predicted"/>
<dbReference type="InterPro" id="IPR021109">
    <property type="entry name" value="Peptidase_aspartic_dom_sf"/>
</dbReference>
<protein>
    <recommendedName>
        <fullName evidence="3">Peptidase A2 domain-containing protein</fullName>
    </recommendedName>
</protein>
<reference evidence="1 2" key="1">
    <citation type="submission" date="2014-06" db="EMBL/GenBank/DDBJ databases">
        <title>Evolutionary Origins and Diversification of the Mycorrhizal Mutualists.</title>
        <authorList>
            <consortium name="DOE Joint Genome Institute"/>
            <consortium name="Mycorrhizal Genomics Consortium"/>
            <person name="Kohler A."/>
            <person name="Kuo A."/>
            <person name="Nagy L.G."/>
            <person name="Floudas D."/>
            <person name="Copeland A."/>
            <person name="Barry K.W."/>
            <person name="Cichocki N."/>
            <person name="Veneault-Fourrey C."/>
            <person name="LaButti K."/>
            <person name="Lindquist E.A."/>
            <person name="Lipzen A."/>
            <person name="Lundell T."/>
            <person name="Morin E."/>
            <person name="Murat C."/>
            <person name="Riley R."/>
            <person name="Ohm R."/>
            <person name="Sun H."/>
            <person name="Tunlid A."/>
            <person name="Henrissat B."/>
            <person name="Grigoriev I.V."/>
            <person name="Hibbett D.S."/>
            <person name="Martin F."/>
        </authorList>
    </citation>
    <scope>NUCLEOTIDE SEQUENCE [LARGE SCALE GENOMIC DNA]</scope>
    <source>
        <strain evidence="1 2">SS14</strain>
    </source>
</reference>
<organism evidence="1 2">
    <name type="scientific">Sphaerobolus stellatus (strain SS14)</name>
    <dbReference type="NCBI Taxonomy" id="990650"/>
    <lineage>
        <taxon>Eukaryota</taxon>
        <taxon>Fungi</taxon>
        <taxon>Dikarya</taxon>
        <taxon>Basidiomycota</taxon>
        <taxon>Agaricomycotina</taxon>
        <taxon>Agaricomycetes</taxon>
        <taxon>Phallomycetidae</taxon>
        <taxon>Geastrales</taxon>
        <taxon>Sphaerobolaceae</taxon>
        <taxon>Sphaerobolus</taxon>
    </lineage>
</organism>
<dbReference type="OrthoDB" id="2799149at2759"/>
<evidence type="ECO:0000313" key="2">
    <source>
        <dbReference type="Proteomes" id="UP000054279"/>
    </source>
</evidence>
<dbReference type="CDD" id="cd00303">
    <property type="entry name" value="retropepsin_like"/>
    <property type="match status" value="1"/>
</dbReference>
<dbReference type="HOGENOM" id="CLU_112143_0_0_1"/>
<dbReference type="AlphaFoldDB" id="A0A0C9T4L2"/>
<name>A0A0C9T4L2_SPHS4</name>
<dbReference type="SUPFAM" id="SSF50630">
    <property type="entry name" value="Acid proteases"/>
    <property type="match status" value="1"/>
</dbReference>
<evidence type="ECO:0000313" key="1">
    <source>
        <dbReference type="EMBL" id="KIJ23823.1"/>
    </source>
</evidence>
<sequence>MLRNPSLGSAHNTLQWCRQEKRNTLSMTIEPGGKLDFYLQEAYCLLDSGCEGIVISSEFVRANKLPKFELEKPIILQLACVGSKSTVQYGLTTKILLGNEKYDKDFDITNVDYYDIILGTPFLHWFEILLDFKNNCVKLGKLSFPSRFGSIAPIKADENENCLLKEKPEALPAPTSK</sequence>
<dbReference type="EMBL" id="KN837580">
    <property type="protein sequence ID" value="KIJ23823.1"/>
    <property type="molecule type" value="Genomic_DNA"/>
</dbReference>
<dbReference type="Pfam" id="PF08284">
    <property type="entry name" value="RVP_2"/>
    <property type="match status" value="1"/>
</dbReference>
<accession>A0A0C9T4L2</accession>
<dbReference type="Gene3D" id="2.40.70.10">
    <property type="entry name" value="Acid Proteases"/>
    <property type="match status" value="1"/>
</dbReference>
<gene>
    <name evidence="1" type="ORF">M422DRAFT_275526</name>
</gene>
<keyword evidence="2" id="KW-1185">Reference proteome</keyword>
<evidence type="ECO:0008006" key="3">
    <source>
        <dbReference type="Google" id="ProtNLM"/>
    </source>
</evidence>
<dbReference type="Proteomes" id="UP000054279">
    <property type="component" value="Unassembled WGS sequence"/>
</dbReference>